<evidence type="ECO:0000313" key="2">
    <source>
        <dbReference type="Proteomes" id="UP000515928"/>
    </source>
</evidence>
<dbReference type="Pfam" id="PF08282">
    <property type="entry name" value="Hydrolase_3"/>
    <property type="match status" value="1"/>
</dbReference>
<dbReference type="InterPro" id="IPR006379">
    <property type="entry name" value="HAD-SF_hydro_IIB"/>
</dbReference>
<dbReference type="GO" id="GO:0005829">
    <property type="term" value="C:cytosol"/>
    <property type="evidence" value="ECO:0007669"/>
    <property type="project" value="TreeGrafter"/>
</dbReference>
<keyword evidence="1" id="KW-0378">Hydrolase</keyword>
<sequence length="287" mass="32037">MLYYTENITKLLGKYAKMLIMKTENIKLAIFDIDDTLIKRGKITVEPSAVKAINKLKASGIEVMIATGRAFYFIHDDIHETIQPNYYVTINGACVYNKDHNVIFSVPMIRDEVNAMITYSLEHNLGLGMKMQQSMEIVNDMNVFQTVYMQGSPKLDILDDKTNLKFIPEGDEVPMGLFLMGDEATIEASHPLSPDGFYAKAYADAYDIYSKRAGKISGIEEVLGQLNLTWNEVITFGDAANDMEMLEKAAIGVAMGNAPEHVKECADFVTHDILDDGIAHAINTLFK</sequence>
<name>A0A7G9S1I1_9FIRM</name>
<dbReference type="SFLD" id="SFLDG01140">
    <property type="entry name" value="C2.B:_Phosphomannomutase_and_P"/>
    <property type="match status" value="1"/>
</dbReference>
<dbReference type="PANTHER" id="PTHR10000">
    <property type="entry name" value="PHOSPHOSERINE PHOSPHATASE"/>
    <property type="match status" value="1"/>
</dbReference>
<dbReference type="SUPFAM" id="SSF56784">
    <property type="entry name" value="HAD-like"/>
    <property type="match status" value="1"/>
</dbReference>
<dbReference type="NCBIfam" id="TIGR01484">
    <property type="entry name" value="HAD-SF-IIB"/>
    <property type="match status" value="1"/>
</dbReference>
<dbReference type="Proteomes" id="UP000515928">
    <property type="component" value="Chromosome"/>
</dbReference>
<dbReference type="SFLD" id="SFLDS00003">
    <property type="entry name" value="Haloacid_Dehalogenase"/>
    <property type="match status" value="1"/>
</dbReference>
<dbReference type="AlphaFoldDB" id="A0A7G9S1I1"/>
<organism evidence="1 2">
    <name type="scientific">Erysipelothrix inopinata</name>
    <dbReference type="NCBI Taxonomy" id="225084"/>
    <lineage>
        <taxon>Bacteria</taxon>
        <taxon>Bacillati</taxon>
        <taxon>Bacillota</taxon>
        <taxon>Erysipelotrichia</taxon>
        <taxon>Erysipelotrichales</taxon>
        <taxon>Erysipelotrichaceae</taxon>
        <taxon>Erysipelothrix</taxon>
    </lineage>
</organism>
<dbReference type="InterPro" id="IPR000150">
    <property type="entry name" value="Cof"/>
</dbReference>
<evidence type="ECO:0000313" key="1">
    <source>
        <dbReference type="EMBL" id="QNN61706.1"/>
    </source>
</evidence>
<dbReference type="InterPro" id="IPR036412">
    <property type="entry name" value="HAD-like_sf"/>
</dbReference>
<accession>A0A7G9S1I1</accession>
<reference evidence="1 2" key="1">
    <citation type="submission" date="2020-08" db="EMBL/GenBank/DDBJ databases">
        <title>Genome sequence of Erysipelothrix inopinata DSM 15511T.</title>
        <authorList>
            <person name="Hyun D.-W."/>
            <person name="Bae J.-W."/>
        </authorList>
    </citation>
    <scope>NUCLEOTIDE SEQUENCE [LARGE SCALE GENOMIC DNA]</scope>
    <source>
        <strain evidence="1 2">DSM 15511</strain>
    </source>
</reference>
<dbReference type="GO" id="GO:0000287">
    <property type="term" value="F:magnesium ion binding"/>
    <property type="evidence" value="ECO:0007669"/>
    <property type="project" value="TreeGrafter"/>
</dbReference>
<dbReference type="PANTHER" id="PTHR10000:SF25">
    <property type="entry name" value="PHOSPHATASE YKRA-RELATED"/>
    <property type="match status" value="1"/>
</dbReference>
<dbReference type="NCBIfam" id="TIGR00099">
    <property type="entry name" value="Cof-subfamily"/>
    <property type="match status" value="1"/>
</dbReference>
<proteinExistence type="predicted"/>
<gene>
    <name evidence="1" type="ORF">H9L01_04950</name>
</gene>
<dbReference type="Gene3D" id="3.30.1240.10">
    <property type="match status" value="1"/>
</dbReference>
<keyword evidence="2" id="KW-1185">Reference proteome</keyword>
<dbReference type="RefSeq" id="WP_187534902.1">
    <property type="nucleotide sequence ID" value="NZ_CP060715.1"/>
</dbReference>
<dbReference type="PROSITE" id="PS01229">
    <property type="entry name" value="COF_2"/>
    <property type="match status" value="1"/>
</dbReference>
<dbReference type="InterPro" id="IPR023214">
    <property type="entry name" value="HAD_sf"/>
</dbReference>
<protein>
    <submittedName>
        <fullName evidence="1">Cof-type HAD-IIB family hydrolase</fullName>
    </submittedName>
</protein>
<dbReference type="Gene3D" id="3.40.50.1000">
    <property type="entry name" value="HAD superfamily/HAD-like"/>
    <property type="match status" value="1"/>
</dbReference>
<dbReference type="GO" id="GO:0016791">
    <property type="term" value="F:phosphatase activity"/>
    <property type="evidence" value="ECO:0007669"/>
    <property type="project" value="UniProtKB-ARBA"/>
</dbReference>
<dbReference type="KEGG" id="eio:H9L01_04950"/>
<dbReference type="EMBL" id="CP060715">
    <property type="protein sequence ID" value="QNN61706.1"/>
    <property type="molecule type" value="Genomic_DNA"/>
</dbReference>